<evidence type="ECO:0000256" key="3">
    <source>
        <dbReference type="ARBA" id="ARBA00022729"/>
    </source>
</evidence>
<evidence type="ECO:0000313" key="7">
    <source>
        <dbReference type="EMBL" id="RDY67889.1"/>
    </source>
</evidence>
<dbReference type="PANTHER" id="PTHR10357:SF215">
    <property type="entry name" value="ALPHA-AMYLASE 1"/>
    <property type="match status" value="1"/>
</dbReference>
<dbReference type="AlphaFoldDB" id="A0A3D8VF39"/>
<keyword evidence="7" id="KW-0808">Transferase</keyword>
<comment type="cofactor">
    <cofactor evidence="1">
        <name>Ca(2+)</name>
        <dbReference type="ChEBI" id="CHEBI:29108"/>
    </cofactor>
</comment>
<evidence type="ECO:0000256" key="5">
    <source>
        <dbReference type="SAM" id="SignalP"/>
    </source>
</evidence>
<dbReference type="Proteomes" id="UP000256829">
    <property type="component" value="Unassembled WGS sequence"/>
</dbReference>
<dbReference type="PANTHER" id="PTHR10357">
    <property type="entry name" value="ALPHA-AMYLASE FAMILY MEMBER"/>
    <property type="match status" value="1"/>
</dbReference>
<dbReference type="GO" id="GO:0046872">
    <property type="term" value="F:metal ion binding"/>
    <property type="evidence" value="ECO:0007669"/>
    <property type="project" value="UniProtKB-KW"/>
</dbReference>
<dbReference type="CDD" id="cd11339">
    <property type="entry name" value="AmyAc_bac_CMD_like_2"/>
    <property type="match status" value="1"/>
</dbReference>
<dbReference type="InterPro" id="IPR017853">
    <property type="entry name" value="GH"/>
</dbReference>
<reference evidence="7 8" key="1">
    <citation type="submission" date="2018-08" db="EMBL/GenBank/DDBJ databases">
        <title>Lysobacter soli KCTC 22011, whole genome shotgun sequence.</title>
        <authorList>
            <person name="Zhang X."/>
            <person name="Feng G."/>
            <person name="Zhu H."/>
        </authorList>
    </citation>
    <scope>NUCLEOTIDE SEQUENCE [LARGE SCALE GENOMIC DNA]</scope>
    <source>
        <strain evidence="7 8">KCTC 22011</strain>
    </source>
</reference>
<comment type="caution">
    <text evidence="7">The sequence shown here is derived from an EMBL/GenBank/DDBJ whole genome shotgun (WGS) entry which is preliminary data.</text>
</comment>
<dbReference type="RefSeq" id="WP_115842012.1">
    <property type="nucleotide sequence ID" value="NZ_QTJR01000004.1"/>
</dbReference>
<evidence type="ECO:0000259" key="6">
    <source>
        <dbReference type="SMART" id="SM00642"/>
    </source>
</evidence>
<dbReference type="GO" id="GO:0016740">
    <property type="term" value="F:transferase activity"/>
    <property type="evidence" value="ECO:0007669"/>
    <property type="project" value="UniProtKB-KW"/>
</dbReference>
<evidence type="ECO:0000256" key="4">
    <source>
        <dbReference type="SAM" id="MobiDB-lite"/>
    </source>
</evidence>
<feature type="domain" description="Glycosyl hydrolase family 13 catalytic" evidence="6">
    <location>
        <begin position="49"/>
        <end position="452"/>
    </location>
</feature>
<evidence type="ECO:0000313" key="8">
    <source>
        <dbReference type="Proteomes" id="UP000256829"/>
    </source>
</evidence>
<protein>
    <submittedName>
        <fullName evidence="7">Cyclomaltodextrin glucanotransferase</fullName>
    </submittedName>
</protein>
<dbReference type="Pfam" id="PF00128">
    <property type="entry name" value="Alpha-amylase"/>
    <property type="match status" value="1"/>
</dbReference>
<feature type="signal peptide" evidence="5">
    <location>
        <begin position="1"/>
        <end position="29"/>
    </location>
</feature>
<keyword evidence="2" id="KW-0479">Metal-binding</keyword>
<dbReference type="EMBL" id="QTJR01000004">
    <property type="protein sequence ID" value="RDY67889.1"/>
    <property type="molecule type" value="Genomic_DNA"/>
</dbReference>
<dbReference type="InterPro" id="IPR006047">
    <property type="entry name" value="GH13_cat_dom"/>
</dbReference>
<keyword evidence="8" id="KW-1185">Reference proteome</keyword>
<gene>
    <name evidence="7" type="ORF">DX912_08275</name>
</gene>
<dbReference type="GO" id="GO:0005975">
    <property type="term" value="P:carbohydrate metabolic process"/>
    <property type="evidence" value="ECO:0007669"/>
    <property type="project" value="InterPro"/>
</dbReference>
<sequence length="566" mass="62580">MRLKVPFRVRFRRRALAFALAASIPAAHAAQAPEYYGTLEPFAKEAVYFVVTDRFVNGDPSNDHRDQGGPDPATRTFDRPTAGSDAGDNVGYLGGDFKGIVDHLDYIRGMGFSALWITPIVDNPDEAFTGGKPAQKGGFLTDGGKTGYHGYWGVNFYKLDEHLPSTGLDFKGLADAVHGQDMKLVLDIVGNHGSPAYSMPKAQPQFGQVFDRDGKLVADHQNLPPAKLDPKHNPLHRFYNTTPGLAELSDFNENEPAVMDYLAGAYAQWIGQGADAFRIDTIGWLPHPFWHEFVARMRREKPGMFMFGEAFEYDAKKIAEHTWAQNANVSVLDFPLKQGLEKAFGHERAGFEVLADRLYLDGGPYANPYELATFYDNHDMARLDATDDGFIDAHNWLFTARGIPVVYYGSEIGFMRGKPEHDGNRNYFGAERIASAASHPIHRNLSRIAHVRAASPALQRGLQVNVELKGDRAAFYRVYQHEGVSQIALVLLNKGDAPAAFDVKQYVQPGAWRAAIAGIDTKVRAGGSLKATVPAHGVEVFLLDAPVTQPQLRAELDRLMKVKRPE</sequence>
<organism evidence="7 8">
    <name type="scientific">Lysobacter soli</name>
    <dbReference type="NCBI Taxonomy" id="453783"/>
    <lineage>
        <taxon>Bacteria</taxon>
        <taxon>Pseudomonadati</taxon>
        <taxon>Pseudomonadota</taxon>
        <taxon>Gammaproteobacteria</taxon>
        <taxon>Lysobacterales</taxon>
        <taxon>Lysobacteraceae</taxon>
        <taxon>Lysobacter</taxon>
    </lineage>
</organism>
<evidence type="ECO:0000256" key="2">
    <source>
        <dbReference type="ARBA" id="ARBA00022723"/>
    </source>
</evidence>
<dbReference type="Gene3D" id="3.20.20.80">
    <property type="entry name" value="Glycosidases"/>
    <property type="match status" value="1"/>
</dbReference>
<dbReference type="SUPFAM" id="SSF51445">
    <property type="entry name" value="(Trans)glycosidases"/>
    <property type="match status" value="1"/>
</dbReference>
<feature type="region of interest" description="Disordered" evidence="4">
    <location>
        <begin position="59"/>
        <end position="83"/>
    </location>
</feature>
<proteinExistence type="predicted"/>
<accession>A0A3D8VF39</accession>
<dbReference type="SMART" id="SM00642">
    <property type="entry name" value="Aamy"/>
    <property type="match status" value="1"/>
</dbReference>
<feature type="chain" id="PRO_5017775090" evidence="5">
    <location>
        <begin position="30"/>
        <end position="566"/>
    </location>
</feature>
<name>A0A3D8VF39_9GAMM</name>
<keyword evidence="3 5" id="KW-0732">Signal</keyword>
<evidence type="ECO:0000256" key="1">
    <source>
        <dbReference type="ARBA" id="ARBA00001913"/>
    </source>
</evidence>